<dbReference type="InterPro" id="IPR011251">
    <property type="entry name" value="Luciferase-like_dom"/>
</dbReference>
<dbReference type="Pfam" id="PF00296">
    <property type="entry name" value="Bac_luciferase"/>
    <property type="match status" value="1"/>
</dbReference>
<keyword evidence="2" id="KW-0288">FMN</keyword>
<evidence type="ECO:0000256" key="4">
    <source>
        <dbReference type="ARBA" id="ARBA00023033"/>
    </source>
</evidence>
<name>A9E2N5_9FLAO</name>
<dbReference type="InterPro" id="IPR036661">
    <property type="entry name" value="Luciferase-like_sf"/>
</dbReference>
<dbReference type="GO" id="GO:0046306">
    <property type="term" value="P:alkanesulfonate catabolic process"/>
    <property type="evidence" value="ECO:0007669"/>
    <property type="project" value="TreeGrafter"/>
</dbReference>
<dbReference type="HOGENOM" id="CLU_027853_1_0_10"/>
<dbReference type="AlphaFoldDB" id="A9E2N5"/>
<feature type="domain" description="Luciferase-like" evidence="5">
    <location>
        <begin position="24"/>
        <end position="181"/>
    </location>
</feature>
<dbReference type="Gene3D" id="3.20.20.30">
    <property type="entry name" value="Luciferase-like domain"/>
    <property type="match status" value="1"/>
</dbReference>
<dbReference type="EMBL" id="ABIB01000008">
    <property type="protein sequence ID" value="EDP95411.1"/>
    <property type="molecule type" value="Genomic_DNA"/>
</dbReference>
<dbReference type="SUPFAM" id="SSF51679">
    <property type="entry name" value="Bacterial luciferase-like"/>
    <property type="match status" value="1"/>
</dbReference>
<sequence>MSIQIFNLLGISRDSVFEEQLSFADYLTDFIQETETSHFSGTLLPESIEGPINPWFFAQELLSKSSKLPFIAINPCFVHPLYVVRNLYNLSTFYQRPMYLNFITGGSAADSMKISDVLSKEEKYNRLNEFITIVQELLTANESETYSFKGKYYTLDNIVFKGSLPAQLQPVFHIAGSSEFAQQLLQQKKMIQLKMGESLSKLSLNASQKISYHFGIITRETTEEAQEVLKFFSKKDRKRSILQQISIKQSQSVWKESVYKCYKASEEDTVYSLQPFVNGYSDVPYLVGSYEDVSTYIQTYIEKGVESLIVEIPKTGFDEIQQINSVIRKLNITS</sequence>
<dbReference type="PANTHER" id="PTHR42847">
    <property type="entry name" value="ALKANESULFONATE MONOOXYGENASE"/>
    <property type="match status" value="1"/>
</dbReference>
<evidence type="ECO:0000256" key="2">
    <source>
        <dbReference type="ARBA" id="ARBA00022643"/>
    </source>
</evidence>
<evidence type="ECO:0000313" key="7">
    <source>
        <dbReference type="Proteomes" id="UP000002945"/>
    </source>
</evidence>
<dbReference type="eggNOG" id="COG2141">
    <property type="taxonomic scope" value="Bacteria"/>
</dbReference>
<evidence type="ECO:0000256" key="3">
    <source>
        <dbReference type="ARBA" id="ARBA00023002"/>
    </source>
</evidence>
<dbReference type="InterPro" id="IPR050172">
    <property type="entry name" value="SsuD_RutA_monooxygenase"/>
</dbReference>
<keyword evidence="7" id="KW-1185">Reference proteome</keyword>
<dbReference type="OrthoDB" id="9814695at2"/>
<dbReference type="GO" id="GO:0008726">
    <property type="term" value="F:alkanesulfonate monooxygenase activity"/>
    <property type="evidence" value="ECO:0007669"/>
    <property type="project" value="TreeGrafter"/>
</dbReference>
<organism evidence="6 7">
    <name type="scientific">Kordia algicida OT-1</name>
    <dbReference type="NCBI Taxonomy" id="391587"/>
    <lineage>
        <taxon>Bacteria</taxon>
        <taxon>Pseudomonadati</taxon>
        <taxon>Bacteroidota</taxon>
        <taxon>Flavobacteriia</taxon>
        <taxon>Flavobacteriales</taxon>
        <taxon>Flavobacteriaceae</taxon>
        <taxon>Kordia</taxon>
    </lineage>
</organism>
<evidence type="ECO:0000256" key="1">
    <source>
        <dbReference type="ARBA" id="ARBA00022630"/>
    </source>
</evidence>
<dbReference type="RefSeq" id="WP_007094720.1">
    <property type="nucleotide sequence ID" value="NZ_CP142125.1"/>
</dbReference>
<keyword evidence="1" id="KW-0285">Flavoprotein</keyword>
<evidence type="ECO:0000259" key="5">
    <source>
        <dbReference type="Pfam" id="PF00296"/>
    </source>
</evidence>
<keyword evidence="4" id="KW-0503">Monooxygenase</keyword>
<protein>
    <recommendedName>
        <fullName evidence="5">Luciferase-like domain-containing protein</fullName>
    </recommendedName>
</protein>
<gene>
    <name evidence="6" type="ORF">KAOT1_10826</name>
</gene>
<evidence type="ECO:0000313" key="6">
    <source>
        <dbReference type="EMBL" id="EDP95411.1"/>
    </source>
</evidence>
<accession>A9E2N5</accession>
<dbReference type="Proteomes" id="UP000002945">
    <property type="component" value="Unassembled WGS sequence"/>
</dbReference>
<proteinExistence type="predicted"/>
<dbReference type="PANTHER" id="PTHR42847:SF4">
    <property type="entry name" value="ALKANESULFONATE MONOOXYGENASE-RELATED"/>
    <property type="match status" value="1"/>
</dbReference>
<keyword evidence="3" id="KW-0560">Oxidoreductase</keyword>
<dbReference type="STRING" id="391587.KAOT1_10826"/>
<reference evidence="6 7" key="1">
    <citation type="journal article" date="2011" name="J. Bacteriol.">
        <title>Genome sequence of the algicidal bacterium Kordia algicida OT-1.</title>
        <authorList>
            <person name="Lee H.S."/>
            <person name="Kang S.G."/>
            <person name="Kwon K.K."/>
            <person name="Lee J.H."/>
            <person name="Kim S.J."/>
        </authorList>
    </citation>
    <scope>NUCLEOTIDE SEQUENCE [LARGE SCALE GENOMIC DNA]</scope>
    <source>
        <strain evidence="6 7">OT-1</strain>
    </source>
</reference>
<comment type="caution">
    <text evidence="6">The sequence shown here is derived from an EMBL/GenBank/DDBJ whole genome shotgun (WGS) entry which is preliminary data.</text>
</comment>